<gene>
    <name evidence="1" type="ORF">GMORB2_0832</name>
</gene>
<dbReference type="Proteomes" id="UP000749293">
    <property type="component" value="Unassembled WGS sequence"/>
</dbReference>
<protein>
    <submittedName>
        <fullName evidence="1">Uncharacterized protein</fullName>
    </submittedName>
</protein>
<evidence type="ECO:0000313" key="2">
    <source>
        <dbReference type="Proteomes" id="UP000749293"/>
    </source>
</evidence>
<dbReference type="RefSeq" id="XP_035324240.1">
    <property type="nucleotide sequence ID" value="XM_035462816.1"/>
</dbReference>
<reference evidence="1" key="1">
    <citation type="submission" date="2020-03" db="EMBL/GenBank/DDBJ databases">
        <title>Site-based positive gene gene selection in Geosmithia morbida across the United States reveals a broad range of putative effectors and factors for local host and environmental adapation.</title>
        <authorList>
            <person name="Onufrak A."/>
            <person name="Murdoch R.W."/>
            <person name="Gazis R."/>
            <person name="Huff M."/>
            <person name="Staton M."/>
            <person name="Klingeman W."/>
            <person name="Hadziabdic D."/>
        </authorList>
    </citation>
    <scope>NUCLEOTIDE SEQUENCE</scope>
    <source>
        <strain evidence="1">1262</strain>
    </source>
</reference>
<proteinExistence type="predicted"/>
<sequence>MAVAIVLQCSSHRTLLLLLPLMLHASPCF</sequence>
<dbReference type="GeneID" id="55967062"/>
<accession>A0A9P4YYT6</accession>
<organism evidence="1 2">
    <name type="scientific">Geosmithia morbida</name>
    <dbReference type="NCBI Taxonomy" id="1094350"/>
    <lineage>
        <taxon>Eukaryota</taxon>
        <taxon>Fungi</taxon>
        <taxon>Dikarya</taxon>
        <taxon>Ascomycota</taxon>
        <taxon>Pezizomycotina</taxon>
        <taxon>Sordariomycetes</taxon>
        <taxon>Hypocreomycetidae</taxon>
        <taxon>Hypocreales</taxon>
        <taxon>Bionectriaceae</taxon>
        <taxon>Geosmithia</taxon>
    </lineage>
</organism>
<dbReference type="AlphaFoldDB" id="A0A9P4YYT6"/>
<name>A0A9P4YYT6_9HYPO</name>
<comment type="caution">
    <text evidence="1">The sequence shown here is derived from an EMBL/GenBank/DDBJ whole genome shotgun (WGS) entry which is preliminary data.</text>
</comment>
<keyword evidence="2" id="KW-1185">Reference proteome</keyword>
<evidence type="ECO:0000313" key="1">
    <source>
        <dbReference type="EMBL" id="KAF4125588.1"/>
    </source>
</evidence>
<dbReference type="EMBL" id="JAANYQ010000002">
    <property type="protein sequence ID" value="KAF4125588.1"/>
    <property type="molecule type" value="Genomic_DNA"/>
</dbReference>